<dbReference type="AlphaFoldDB" id="A0A382EA85"/>
<organism evidence="1">
    <name type="scientific">marine metagenome</name>
    <dbReference type="NCBI Taxonomy" id="408172"/>
    <lineage>
        <taxon>unclassified sequences</taxon>
        <taxon>metagenomes</taxon>
        <taxon>ecological metagenomes</taxon>
    </lineage>
</organism>
<evidence type="ECO:0000313" key="1">
    <source>
        <dbReference type="EMBL" id="SVB46891.1"/>
    </source>
</evidence>
<protein>
    <submittedName>
        <fullName evidence="1">Uncharacterized protein</fullName>
    </submittedName>
</protein>
<gene>
    <name evidence="1" type="ORF">METZ01_LOCUS199745</name>
</gene>
<name>A0A382EA85_9ZZZZ</name>
<dbReference type="EMBL" id="UINC01043196">
    <property type="protein sequence ID" value="SVB46891.1"/>
    <property type="molecule type" value="Genomic_DNA"/>
</dbReference>
<feature type="non-terminal residue" evidence="1">
    <location>
        <position position="1"/>
    </location>
</feature>
<proteinExistence type="predicted"/>
<sequence length="21" mass="2388">IIVLIIHTISEKNHGEVCQIK</sequence>
<accession>A0A382EA85</accession>
<reference evidence="1" key="1">
    <citation type="submission" date="2018-05" db="EMBL/GenBank/DDBJ databases">
        <authorList>
            <person name="Lanie J.A."/>
            <person name="Ng W.-L."/>
            <person name="Kazmierczak K.M."/>
            <person name="Andrzejewski T.M."/>
            <person name="Davidsen T.M."/>
            <person name="Wayne K.J."/>
            <person name="Tettelin H."/>
            <person name="Glass J.I."/>
            <person name="Rusch D."/>
            <person name="Podicherti R."/>
            <person name="Tsui H.-C.T."/>
            <person name="Winkler M.E."/>
        </authorList>
    </citation>
    <scope>NUCLEOTIDE SEQUENCE</scope>
</reference>